<evidence type="ECO:0000256" key="3">
    <source>
        <dbReference type="RuleBase" id="RU000489"/>
    </source>
</evidence>
<dbReference type="Proteomes" id="UP000636709">
    <property type="component" value="Unassembled WGS sequence"/>
</dbReference>
<dbReference type="Gene3D" id="3.20.20.80">
    <property type="entry name" value="Glycosidases"/>
    <property type="match status" value="1"/>
</dbReference>
<feature type="domain" description="GH18" evidence="6">
    <location>
        <begin position="117"/>
        <end position="410"/>
    </location>
</feature>
<keyword evidence="2 3" id="KW-0326">Glycosidase</keyword>
<comment type="caution">
    <text evidence="7">The sequence shown here is derived from an EMBL/GenBank/DDBJ whole genome shotgun (WGS) entry which is preliminary data.</text>
</comment>
<keyword evidence="5" id="KW-0472">Membrane</keyword>
<feature type="transmembrane region" description="Helical" evidence="5">
    <location>
        <begin position="91"/>
        <end position="114"/>
    </location>
</feature>
<dbReference type="InterPro" id="IPR017853">
    <property type="entry name" value="GH"/>
</dbReference>
<dbReference type="PANTHER" id="PTHR46476">
    <property type="entry name" value="CHITINASE 2-LIKE"/>
    <property type="match status" value="1"/>
</dbReference>
<dbReference type="OrthoDB" id="3012298at2759"/>
<reference evidence="7" key="1">
    <citation type="submission" date="2020-07" db="EMBL/GenBank/DDBJ databases">
        <title>Genome sequence and genetic diversity analysis of an under-domesticated orphan crop, white fonio (Digitaria exilis).</title>
        <authorList>
            <person name="Bennetzen J.L."/>
            <person name="Chen S."/>
            <person name="Ma X."/>
            <person name="Wang X."/>
            <person name="Yssel A.E.J."/>
            <person name="Chaluvadi S.R."/>
            <person name="Johnson M."/>
            <person name="Gangashetty P."/>
            <person name="Hamidou F."/>
            <person name="Sanogo M.D."/>
            <person name="Zwaenepoel A."/>
            <person name="Wallace J."/>
            <person name="Van De Peer Y."/>
            <person name="Van Deynze A."/>
        </authorList>
    </citation>
    <scope>NUCLEOTIDE SEQUENCE</scope>
    <source>
        <tissue evidence="7">Leaves</tissue>
    </source>
</reference>
<dbReference type="SUPFAM" id="SSF51445">
    <property type="entry name" value="(Trans)glycosidases"/>
    <property type="match status" value="1"/>
</dbReference>
<dbReference type="Pfam" id="PF00704">
    <property type="entry name" value="Glyco_hydro_18"/>
    <property type="match status" value="1"/>
</dbReference>
<evidence type="ECO:0000256" key="1">
    <source>
        <dbReference type="ARBA" id="ARBA00022801"/>
    </source>
</evidence>
<dbReference type="PROSITE" id="PS01095">
    <property type="entry name" value="GH18_1"/>
    <property type="match status" value="1"/>
</dbReference>
<evidence type="ECO:0000313" key="8">
    <source>
        <dbReference type="Proteomes" id="UP000636709"/>
    </source>
</evidence>
<dbReference type="AlphaFoldDB" id="A0A835BBI7"/>
<dbReference type="PROSITE" id="PS51910">
    <property type="entry name" value="GH18_2"/>
    <property type="match status" value="1"/>
</dbReference>
<evidence type="ECO:0000259" key="6">
    <source>
        <dbReference type="PROSITE" id="PS51910"/>
    </source>
</evidence>
<organism evidence="7 8">
    <name type="scientific">Digitaria exilis</name>
    <dbReference type="NCBI Taxonomy" id="1010633"/>
    <lineage>
        <taxon>Eukaryota</taxon>
        <taxon>Viridiplantae</taxon>
        <taxon>Streptophyta</taxon>
        <taxon>Embryophyta</taxon>
        <taxon>Tracheophyta</taxon>
        <taxon>Spermatophyta</taxon>
        <taxon>Magnoliopsida</taxon>
        <taxon>Liliopsida</taxon>
        <taxon>Poales</taxon>
        <taxon>Poaceae</taxon>
        <taxon>PACMAD clade</taxon>
        <taxon>Panicoideae</taxon>
        <taxon>Panicodae</taxon>
        <taxon>Paniceae</taxon>
        <taxon>Anthephorinae</taxon>
        <taxon>Digitaria</taxon>
    </lineage>
</organism>
<dbReference type="InterPro" id="IPR001223">
    <property type="entry name" value="Glyco_hydro18_cat"/>
</dbReference>
<sequence>MYVVNADTRLVGGRRTVNLSATASHLTQSNLVDRTARSHYTCSCSSPVRAAHLQILTHRLRHLDRSILPSFLSSPSMADRLHMLTSMATSFLPFLLLLLATVMATATSATSGVARRPLFREYIGADSTNVTFTDVPVHPGVDFDFILAFAIDYVTHPTNPSIPPCPTDGNFLIYWDTTLLTPSAIATFKNLHHHHHNNNNNNNNIRVALSLGGDTVNGTNATFRASSIDTWVGNAITSLTEILTTYDIDGIDIDYEHFGEHETPEVFAECIGRLVAGLRALGVISFASIAPFANPDVQAHYGELWRRYGGEFDYVNFQFYAYASNTTVSQFLGYYNEQSGRYDGGGGKVLVGFGTDPASNGLRPGKGFFRACRELRRQGRLHGIFVWAADNSAADGFRYERVAQRFLAGDAPGFTT</sequence>
<evidence type="ECO:0000256" key="2">
    <source>
        <dbReference type="ARBA" id="ARBA00023295"/>
    </source>
</evidence>
<dbReference type="InterPro" id="IPR000677">
    <property type="entry name" value="Chitinase-like"/>
</dbReference>
<dbReference type="PRINTS" id="PR00551">
    <property type="entry name" value="2SGLOBULIN"/>
</dbReference>
<dbReference type="GO" id="GO:0004553">
    <property type="term" value="F:hydrolase activity, hydrolyzing O-glycosyl compounds"/>
    <property type="evidence" value="ECO:0007669"/>
    <property type="project" value="InterPro"/>
</dbReference>
<dbReference type="CDD" id="cd06544">
    <property type="entry name" value="GH18_narbonin"/>
    <property type="match status" value="1"/>
</dbReference>
<keyword evidence="8" id="KW-1185">Reference proteome</keyword>
<evidence type="ECO:0000256" key="5">
    <source>
        <dbReference type="SAM" id="Phobius"/>
    </source>
</evidence>
<gene>
    <name evidence="7" type="ORF">HU200_039796</name>
</gene>
<keyword evidence="5" id="KW-1133">Transmembrane helix</keyword>
<dbReference type="PANTHER" id="PTHR46476:SF10">
    <property type="entry name" value="GH18 DOMAIN-CONTAINING PROTEIN"/>
    <property type="match status" value="1"/>
</dbReference>
<keyword evidence="5" id="KW-0812">Transmembrane</keyword>
<comment type="similarity">
    <text evidence="4">Belongs to the glycosyl hydrolase 18 family.</text>
</comment>
<keyword evidence="1 3" id="KW-0378">Hydrolase</keyword>
<evidence type="ECO:0000256" key="4">
    <source>
        <dbReference type="RuleBase" id="RU004453"/>
    </source>
</evidence>
<proteinExistence type="inferred from homology"/>
<protein>
    <recommendedName>
        <fullName evidence="6">GH18 domain-containing protein</fullName>
    </recommendedName>
</protein>
<name>A0A835BBI7_9POAL</name>
<dbReference type="InterPro" id="IPR001579">
    <property type="entry name" value="Glyco_hydro_18_chit_AS"/>
</dbReference>
<dbReference type="EMBL" id="JACEFO010001947">
    <property type="protein sequence ID" value="KAF8692193.1"/>
    <property type="molecule type" value="Genomic_DNA"/>
</dbReference>
<dbReference type="GO" id="GO:0005975">
    <property type="term" value="P:carbohydrate metabolic process"/>
    <property type="evidence" value="ECO:0007669"/>
    <property type="project" value="InterPro"/>
</dbReference>
<accession>A0A835BBI7</accession>
<evidence type="ECO:0000313" key="7">
    <source>
        <dbReference type="EMBL" id="KAF8692193.1"/>
    </source>
</evidence>